<dbReference type="EMBL" id="BK016071">
    <property type="protein sequence ID" value="DAF92745.1"/>
    <property type="molecule type" value="Genomic_DNA"/>
</dbReference>
<protein>
    <submittedName>
        <fullName evidence="1">Uncharacterized protein</fullName>
    </submittedName>
</protein>
<proteinExistence type="predicted"/>
<reference evidence="1" key="1">
    <citation type="journal article" date="2021" name="Proc. Natl. Acad. Sci. U.S.A.">
        <title>A Catalog of Tens of Thousands of Viruses from Human Metagenomes Reveals Hidden Associations with Chronic Diseases.</title>
        <authorList>
            <person name="Tisza M.J."/>
            <person name="Buck C.B."/>
        </authorList>
    </citation>
    <scope>NUCLEOTIDE SEQUENCE</scope>
    <source>
        <strain evidence="1">CtGQT3</strain>
    </source>
</reference>
<name>A0A8S5UE48_9CAUD</name>
<evidence type="ECO:0000313" key="1">
    <source>
        <dbReference type="EMBL" id="DAF92745.1"/>
    </source>
</evidence>
<organism evidence="1">
    <name type="scientific">Siphoviridae sp. ctGQT3</name>
    <dbReference type="NCBI Taxonomy" id="2825412"/>
    <lineage>
        <taxon>Viruses</taxon>
        <taxon>Duplodnaviria</taxon>
        <taxon>Heunggongvirae</taxon>
        <taxon>Uroviricota</taxon>
        <taxon>Caudoviricetes</taxon>
    </lineage>
</organism>
<accession>A0A8S5UE48</accession>
<sequence>MKYTIKEANNEINRITNLLNLYIDRKNLLFNDTQPKVADANAERVDGNMTREEKFFKYVYKCEDEQIDWWIEKLNIYIIALNNYVEAELKRIGEYEPLKQKVYELRNDKKYIQEHRGKPREWWKIAQLTGYSERQCRRIYSKITGKRNNEIENKNVRSMSV</sequence>